<evidence type="ECO:0000313" key="1">
    <source>
        <dbReference type="EMBL" id="CAE0269820.1"/>
    </source>
</evidence>
<protein>
    <submittedName>
        <fullName evidence="1">Uncharacterized protein</fullName>
    </submittedName>
</protein>
<dbReference type="EMBL" id="HBIB01048828">
    <property type="protein sequence ID" value="CAE0269820.1"/>
    <property type="molecule type" value="Transcribed_RNA"/>
</dbReference>
<reference evidence="1" key="1">
    <citation type="submission" date="2021-01" db="EMBL/GenBank/DDBJ databases">
        <authorList>
            <person name="Corre E."/>
            <person name="Pelletier E."/>
            <person name="Niang G."/>
            <person name="Scheremetjew M."/>
            <person name="Finn R."/>
            <person name="Kale V."/>
            <person name="Holt S."/>
            <person name="Cochrane G."/>
            <person name="Meng A."/>
            <person name="Brown T."/>
            <person name="Cohen L."/>
        </authorList>
    </citation>
    <scope>NUCLEOTIDE SEQUENCE</scope>
    <source>
        <strain evidence="1">NIES-2562</strain>
    </source>
</reference>
<sequence length="100" mass="11379">MQVRGVVVRFKMQKEDAKKKFHSPTVAHSRAQMETRSLFCRLMKDLFRTLIHSTVVVQLQCHQSPVSLERFTQHGAPGASDAIGIQYQHSQSLVDDQPFA</sequence>
<accession>A0A7S3LXD9</accession>
<dbReference type="AlphaFoldDB" id="A0A7S3LXD9"/>
<organism evidence="1">
    <name type="scientific">Palpitomonas bilix</name>
    <dbReference type="NCBI Taxonomy" id="652834"/>
    <lineage>
        <taxon>Eukaryota</taxon>
        <taxon>Eukaryota incertae sedis</taxon>
    </lineage>
</organism>
<gene>
    <name evidence="1" type="ORF">PBIL07802_LOCUS32173</name>
</gene>
<name>A0A7S3LXD9_9EUKA</name>
<proteinExistence type="predicted"/>